<dbReference type="AlphaFoldDB" id="A0A174P869"/>
<evidence type="ECO:0000313" key="1">
    <source>
        <dbReference type="EMBL" id="CUP56096.1"/>
    </source>
</evidence>
<proteinExistence type="predicted"/>
<reference evidence="1 2" key="1">
    <citation type="submission" date="2015-09" db="EMBL/GenBank/DDBJ databases">
        <authorList>
            <consortium name="Pathogen Informatics"/>
        </authorList>
    </citation>
    <scope>NUCLEOTIDE SEQUENCE [LARGE SCALE GENOMIC DNA]</scope>
    <source>
        <strain evidence="1 2">2789STDY5834847</strain>
    </source>
</reference>
<dbReference type="OrthoDB" id="1032218at2"/>
<dbReference type="EMBL" id="CZAF01000014">
    <property type="protein sequence ID" value="CUP56096.1"/>
    <property type="molecule type" value="Genomic_DNA"/>
</dbReference>
<accession>A0A174P869</accession>
<dbReference type="RefSeq" id="WP_057098229.1">
    <property type="nucleotide sequence ID" value="NZ_CP072239.1"/>
</dbReference>
<sequence length="369" mass="43216">MQTAFRTSQGWTGTADYSLSKFVPHPKGNLGTEKKDTSATGKHNAFLTGRITPLAPDYWHQDMDNDSPVNLTTPENFDYLYRSASRYAELMGIKLPFRYRKGGCPRLNITELYRVMEECVPECINLEKKDGRLHFCLFRHHDWPEPTLFWIPVDFTERLSASLKNIVREFIRLFVRHHRLYDITETFCYDFAIEELEDWGNRDSDASPKEVRANKRLADSYQSGKRMKALRRMSGKPFCKSLEESVRNYRTKKEKELKLLELIEDGMALITPESPVLTGYQYDWAYEEECDFPPVGMESQVMLVYSTGDTLAECVKGYMNSDYQETYALTPVTYKLLTPETDCLFQMDDYPERLSRWLVRFTDYIDDNF</sequence>
<evidence type="ECO:0000313" key="2">
    <source>
        <dbReference type="Proteomes" id="UP000095614"/>
    </source>
</evidence>
<gene>
    <name evidence="1" type="ORF">ERS852462_04017</name>
</gene>
<name>A0A174P869_BACUN</name>
<dbReference type="Proteomes" id="UP000095614">
    <property type="component" value="Unassembled WGS sequence"/>
</dbReference>
<protein>
    <submittedName>
        <fullName evidence="1">Uncharacterized protein</fullName>
    </submittedName>
</protein>
<organism evidence="1 2">
    <name type="scientific">Bacteroides uniformis</name>
    <dbReference type="NCBI Taxonomy" id="820"/>
    <lineage>
        <taxon>Bacteria</taxon>
        <taxon>Pseudomonadati</taxon>
        <taxon>Bacteroidota</taxon>
        <taxon>Bacteroidia</taxon>
        <taxon>Bacteroidales</taxon>
        <taxon>Bacteroidaceae</taxon>
        <taxon>Bacteroides</taxon>
    </lineage>
</organism>